<dbReference type="InterPro" id="IPR001788">
    <property type="entry name" value="RNA-dep_RNA_pol_alsuvir"/>
</dbReference>
<dbReference type="GO" id="GO:0003968">
    <property type="term" value="F:RNA-directed RNA polymerase activity"/>
    <property type="evidence" value="ECO:0007669"/>
    <property type="project" value="UniProtKB-KW"/>
</dbReference>
<dbReference type="InterPro" id="IPR043502">
    <property type="entry name" value="DNA/RNA_pol_sf"/>
</dbReference>
<protein>
    <submittedName>
        <fullName evidence="10">Replication polyprotein</fullName>
    </submittedName>
</protein>
<dbReference type="PROSITE" id="PS00178">
    <property type="entry name" value="AA_TRNA_LIGASE_I"/>
    <property type="match status" value="1"/>
</dbReference>
<organism evidence="10">
    <name type="scientific">Broom forkmoss associated tymo-like virus</name>
    <dbReference type="NCBI Taxonomy" id="2933121"/>
    <lineage>
        <taxon>Viruses</taxon>
        <taxon>Riboviria</taxon>
        <taxon>Orthornavirae</taxon>
        <taxon>Kitrinoviricota</taxon>
        <taxon>Alsuviricetes</taxon>
        <taxon>Tymovirales</taxon>
    </lineage>
</organism>
<dbReference type="SUPFAM" id="SSF56672">
    <property type="entry name" value="DNA/RNA polymerases"/>
    <property type="match status" value="1"/>
</dbReference>
<name>A0A9C7GWK0_9VIRU</name>
<dbReference type="PROSITE" id="PS51743">
    <property type="entry name" value="ALPHAVIRUS_MT"/>
    <property type="match status" value="1"/>
</dbReference>
<feature type="domain" description="Alphavirus-like MT" evidence="9">
    <location>
        <begin position="382"/>
        <end position="545"/>
    </location>
</feature>
<dbReference type="InterPro" id="IPR001412">
    <property type="entry name" value="aa-tRNA-synth_I_CS"/>
</dbReference>
<evidence type="ECO:0000256" key="4">
    <source>
        <dbReference type="ARBA" id="ARBA00022741"/>
    </source>
</evidence>
<evidence type="ECO:0000256" key="3">
    <source>
        <dbReference type="ARBA" id="ARBA00022695"/>
    </source>
</evidence>
<keyword evidence="2" id="KW-0808">Transferase</keyword>
<evidence type="ECO:0000259" key="8">
    <source>
        <dbReference type="PROSITE" id="PS50507"/>
    </source>
</evidence>
<dbReference type="Pfam" id="PF01443">
    <property type="entry name" value="Viral_helicase1"/>
    <property type="match status" value="1"/>
</dbReference>
<keyword evidence="7" id="KW-0693">Viral RNA replication</keyword>
<evidence type="ECO:0000313" key="10">
    <source>
        <dbReference type="EMBL" id="CAI5383900.1"/>
    </source>
</evidence>
<dbReference type="InterPro" id="IPR027351">
    <property type="entry name" value="(+)RNA_virus_helicase_core_dom"/>
</dbReference>
<keyword evidence="3" id="KW-0548">Nucleotidyltransferase</keyword>
<keyword evidence="4" id="KW-0547">Nucleotide-binding</keyword>
<evidence type="ECO:0000256" key="5">
    <source>
        <dbReference type="ARBA" id="ARBA00022801"/>
    </source>
</evidence>
<dbReference type="Pfam" id="PF01660">
    <property type="entry name" value="Vmethyltransf"/>
    <property type="match status" value="1"/>
</dbReference>
<dbReference type="GO" id="GO:0004812">
    <property type="term" value="F:aminoacyl-tRNA ligase activity"/>
    <property type="evidence" value="ECO:0007669"/>
    <property type="project" value="InterPro"/>
</dbReference>
<dbReference type="EMBL" id="OX380408">
    <property type="protein sequence ID" value="CAI5383900.1"/>
    <property type="molecule type" value="Genomic_RNA"/>
</dbReference>
<dbReference type="GO" id="GO:0008174">
    <property type="term" value="F:mRNA methyltransferase activity"/>
    <property type="evidence" value="ECO:0007669"/>
    <property type="project" value="UniProtKB-UniRule"/>
</dbReference>
<feature type="domain" description="RdRp catalytic" evidence="8">
    <location>
        <begin position="1773"/>
        <end position="1880"/>
    </location>
</feature>
<dbReference type="GO" id="GO:0016787">
    <property type="term" value="F:hydrolase activity"/>
    <property type="evidence" value="ECO:0007669"/>
    <property type="project" value="UniProtKB-KW"/>
</dbReference>
<accession>A0A9C7GWK0</accession>
<dbReference type="InterPro" id="IPR002588">
    <property type="entry name" value="Alphavirus-like_MT_dom"/>
</dbReference>
<evidence type="ECO:0000259" key="9">
    <source>
        <dbReference type="PROSITE" id="PS51743"/>
    </source>
</evidence>
<dbReference type="GO" id="GO:0003723">
    <property type="term" value="F:RNA binding"/>
    <property type="evidence" value="ECO:0007669"/>
    <property type="project" value="InterPro"/>
</dbReference>
<sequence>MKFLVSYSTSPRRGVFRMLVSTLDPYVPLVPDGSMYPRSSADLKTQELVQRFNTVVAAMRAPDLPYTEAALDQAVLALLHPSTELSVASATLSHISTSRNIQQLTHSPESAAPLMLPRIKRPPVRRSPNDRTRKKISFIDKCSMLENAYLAHPDTIAEQRCPGAAPVLPVNIVVTNPVDAEVVRNWPAPADPVADKVLVVGVTTNALRPTAFIGPYPLIDPEDNRPRRRDGTVVSGRRVSHRRPGFCYLRLFKRVVRDKISVSLGPLPSAAAIVFIALRYPRFMVPASVSLAGSSWHTTQACLPVAQWIARLATRPGLPVGAPRATHSAALELLGGTIHKDAVYDSYTGPTIAAASNSNRLCPNHVPEPLFTLLQSAGLPVDPNAAGAHPHPAMKAIEECMLDRVSHKIKDACSVMFMKPEKFKRIQKSNNCFTTLVNPVLSAKDTSRYTPTLSRAVAEITTPSVFLHDTGHYLTPADVSHLFRVNPSVQRIFFTAFLPDELLLDEPSWRPLLYQLLPLDATRYAVRLMESADKYEQPYASLVWLRTNAILCPSTSHGVELLETIFAHKLFVVTRTMPSASEAWHICDSPDDVTLPPVQGRDLPVHQRRVPRKVFQSVLAHSLSLSNRKLESTIAKVRTFQDNPAYSHINLDTWLALAHTCFAHSLDPASLDRGPRVHTRSGLFLRKLKHFINSHEDAAAFLQTAIYGVSWLFFLLPLLGITSQSTAPSPSAPPHVGTPVPGTSLNATAATAVAFQLVAFLQPFTSNPIALALIQAAALAAPAVAHALPTMVGINPSWLRWAVPVAGVALATACQLMLRSEGSHHEVADLLRSLPQREHRRWKLHPVRVFFQNQRLLWTFDAPPPPYTPGPSSATDDPPSCPANNALIVPDRLPGCKYAEPTVTLVEEEIDLIEFPEPRLYTPPTEQVPPLPDPFVRPEERDLPDPIQPICLRTIMNLRPNQVLEPDLLSTVAGYPIAGFVAPIPNARCLLTALSAALGMSSSEIWRVMCLHLPREELDSPEVAAGGLTMIALLAVLYHYHIQARLLGGDEYGLPDVIGWAVPDQQFLPLTIINIRYSPGHWSYASPRGAATQSNRAKRLPAHRTLSPFETDISLARDWANQKLISEWYSYEPSAPRAKPYVRDLKAGTTGTLLRNEGSSQFNVPPNFCRSLDSMVDNYAPRKVLITTVYGAPGSSKSSGILPVLNDLSHRRANTWKLALPRVALRTDWQSKLNLGKLSWKAGTFETNIFKSGRTLIIDEISQFPPGYVDACLIKDASIESVVLIGDVTQGHFHEPNVDATLNLSVSEAFYFSTFVDQYRYYSNSIPRSVASAIGLPTRSSYLGYVRVSVRAVTTHPIIVASESEQKLYTSQGYRAFTFGTVQGQRFQDEPVQIVVTQNTAALVARGNFCCAMTRSNVGVIFIMAGTVKTSRLLSSDPFFAGLFCGQNRYAYKDLFLSELSGFSLMTPPNLFDPVALNEASPNALPFVPVRPFQMYRGSFTEVELPLERAPPGLSALLSAPPDALPEHPEYSSDVLRGPSTSGFFEPEEYLLSLLGTAPERAAREEYNELEQSQQFDDAPWFLRKRHTHNIEQLFPRHRASDRVTFSRTLEKRLRFASQATNKQRWHSRSRLGPILFDGWCRTTGVEPDTCPAFDPDLYARCILENEFTKLTKKTQATLMNNADRSDPDWRHTYVRIFLKSQLKVKSELLCTPFKAGQTLASFQDSVILITGPLTRYLTAQCERRYSQKFYYHPGHSPLQLSQWCQEHWEHKELNTTNDYTAYDQSQTGEALALELAICSAFNIPDHVIDYYVELKLGLTCQFGELAVMRFTGEGPTLLFNSFFNAAIIGCQYALPPSTAVCVAGDDCAINGSYQERPGWPSLSRHLTLVAKPEVRKAAPFCSWLLTSDGAIKSPLVVFCKLLIAQDRGEEHLVLPSLLAEVAVGYLCGDHVYKHLTEAELGFHFFLVRHFVTHASLRFRLMLTTRTVEDVLRHLCNAPSTDLRQFSVLADAAGAIWMMRSGPARLAAALMRQYGVLELRSPRSFDILVKPHH</sequence>
<gene>
    <name evidence="10" type="primary">replication polyprotein</name>
</gene>
<proteinExistence type="predicted"/>
<dbReference type="InterPro" id="IPR043181">
    <property type="entry name" value="TYMV_endopept_dom"/>
</dbReference>
<dbReference type="InterPro" id="IPR007094">
    <property type="entry name" value="RNA-dir_pol_PSvirus"/>
</dbReference>
<dbReference type="Pfam" id="PF00978">
    <property type="entry name" value="RdRP_2"/>
    <property type="match status" value="1"/>
</dbReference>
<keyword evidence="5" id="KW-0378">Hydrolase</keyword>
<dbReference type="GO" id="GO:0016556">
    <property type="term" value="P:mRNA modification"/>
    <property type="evidence" value="ECO:0007669"/>
    <property type="project" value="InterPro"/>
</dbReference>
<evidence type="ECO:0000256" key="1">
    <source>
        <dbReference type="ARBA" id="ARBA00022484"/>
    </source>
</evidence>
<dbReference type="GO" id="GO:0039694">
    <property type="term" value="P:viral RNA genome replication"/>
    <property type="evidence" value="ECO:0007669"/>
    <property type="project" value="InterPro"/>
</dbReference>
<dbReference type="Gene3D" id="3.90.70.100">
    <property type="match status" value="1"/>
</dbReference>
<dbReference type="GO" id="GO:0005524">
    <property type="term" value="F:ATP binding"/>
    <property type="evidence" value="ECO:0007669"/>
    <property type="project" value="UniProtKB-KW"/>
</dbReference>
<reference evidence="10" key="1">
    <citation type="submission" date="2022-11" db="EMBL/GenBank/DDBJ databases">
        <authorList>
            <person name="Mifsud CO J."/>
            <person name="Holmes C E."/>
            <person name="Gallagher V R."/>
            <person name="Geoghegan L J."/>
        </authorList>
    </citation>
    <scope>NUCLEOTIDE SEQUENCE</scope>
</reference>
<dbReference type="PROSITE" id="PS50507">
    <property type="entry name" value="RDRP_SSRNA_POS"/>
    <property type="match status" value="1"/>
</dbReference>
<dbReference type="PROSITE" id="PS51738">
    <property type="entry name" value="PEPTIDASE_C21"/>
    <property type="match status" value="1"/>
</dbReference>
<evidence type="ECO:0000256" key="2">
    <source>
        <dbReference type="ARBA" id="ARBA00022679"/>
    </source>
</evidence>
<keyword evidence="6" id="KW-0067">ATP-binding</keyword>
<dbReference type="GO" id="GO:0006351">
    <property type="term" value="P:DNA-templated transcription"/>
    <property type="evidence" value="ECO:0007669"/>
    <property type="project" value="InterPro"/>
</dbReference>
<dbReference type="GO" id="GO:0006396">
    <property type="term" value="P:RNA processing"/>
    <property type="evidence" value="ECO:0007669"/>
    <property type="project" value="InterPro"/>
</dbReference>
<evidence type="ECO:0000256" key="6">
    <source>
        <dbReference type="ARBA" id="ARBA00022840"/>
    </source>
</evidence>
<evidence type="ECO:0000256" key="7">
    <source>
        <dbReference type="ARBA" id="ARBA00022953"/>
    </source>
</evidence>
<keyword evidence="1" id="KW-0696">RNA-directed RNA polymerase</keyword>